<comment type="caution">
    <text evidence="1">The sequence shown here is derived from an EMBL/GenBank/DDBJ whole genome shotgun (WGS) entry which is preliminary data.</text>
</comment>
<name>A0ABQ4EBB2_9ACTN</name>
<gene>
    <name evidence="1" type="ORF">Pen02_69610</name>
</gene>
<dbReference type="Proteomes" id="UP000646749">
    <property type="component" value="Unassembled WGS sequence"/>
</dbReference>
<evidence type="ECO:0000313" key="1">
    <source>
        <dbReference type="EMBL" id="GIG92025.1"/>
    </source>
</evidence>
<accession>A0ABQ4EBB2</accession>
<proteinExistence type="predicted"/>
<protein>
    <recommendedName>
        <fullName evidence="3">DNA-binding protein</fullName>
    </recommendedName>
</protein>
<keyword evidence="2" id="KW-1185">Reference proteome</keyword>
<organism evidence="1 2">
    <name type="scientific">Plantactinospora endophytica</name>
    <dbReference type="NCBI Taxonomy" id="673535"/>
    <lineage>
        <taxon>Bacteria</taxon>
        <taxon>Bacillati</taxon>
        <taxon>Actinomycetota</taxon>
        <taxon>Actinomycetes</taxon>
        <taxon>Micromonosporales</taxon>
        <taxon>Micromonosporaceae</taxon>
        <taxon>Plantactinospora</taxon>
    </lineage>
</organism>
<dbReference type="EMBL" id="BONW01000041">
    <property type="protein sequence ID" value="GIG92025.1"/>
    <property type="molecule type" value="Genomic_DNA"/>
</dbReference>
<evidence type="ECO:0000313" key="2">
    <source>
        <dbReference type="Proteomes" id="UP000646749"/>
    </source>
</evidence>
<evidence type="ECO:0008006" key="3">
    <source>
        <dbReference type="Google" id="ProtNLM"/>
    </source>
</evidence>
<reference evidence="1 2" key="1">
    <citation type="submission" date="2021-01" db="EMBL/GenBank/DDBJ databases">
        <title>Whole genome shotgun sequence of Plantactinospora endophytica NBRC 110450.</title>
        <authorList>
            <person name="Komaki H."/>
            <person name="Tamura T."/>
        </authorList>
    </citation>
    <scope>NUCLEOTIDE SEQUENCE [LARGE SCALE GENOMIC DNA]</scope>
    <source>
        <strain evidence="1 2">NBRC 110450</strain>
    </source>
</reference>
<sequence>MLVSTVAPMAKLPGPLVGPAEIQAMLGVGRSRARQIINQRNFPEPYQTLIGGSVWVRAEVEAWIKKHRQPRPPVSDDEDEPG</sequence>